<evidence type="ECO:0000256" key="5">
    <source>
        <dbReference type="PROSITE-ProRule" id="PRU01091"/>
    </source>
</evidence>
<reference evidence="8 9" key="1">
    <citation type="submission" date="2018-07" db="EMBL/GenBank/DDBJ databases">
        <title>Genomic Encyclopedia of Type Strains, Phase IV (KMG-IV): sequencing the most valuable type-strain genomes for metagenomic binning, comparative biology and taxonomic classification.</title>
        <authorList>
            <person name="Goeker M."/>
        </authorList>
    </citation>
    <scope>NUCLEOTIDE SEQUENCE [LARGE SCALE GENOMIC DNA]</scope>
    <source>
        <strain evidence="8 9">DSM 21352</strain>
    </source>
</reference>
<dbReference type="SUPFAM" id="SSF52172">
    <property type="entry name" value="CheY-like"/>
    <property type="match status" value="1"/>
</dbReference>
<dbReference type="PROSITE" id="PS51755">
    <property type="entry name" value="OMPR_PHOB"/>
    <property type="match status" value="1"/>
</dbReference>
<dbReference type="InterPro" id="IPR001867">
    <property type="entry name" value="OmpR/PhoB-type_DNA-bd"/>
</dbReference>
<dbReference type="InterPro" id="IPR001789">
    <property type="entry name" value="Sig_transdc_resp-reg_receiver"/>
</dbReference>
<dbReference type="InterPro" id="IPR036388">
    <property type="entry name" value="WH-like_DNA-bd_sf"/>
</dbReference>
<keyword evidence="3 5" id="KW-0238">DNA-binding</keyword>
<dbReference type="Pfam" id="PF00486">
    <property type="entry name" value="Trans_reg_C"/>
    <property type="match status" value="1"/>
</dbReference>
<dbReference type="GO" id="GO:0005829">
    <property type="term" value="C:cytosol"/>
    <property type="evidence" value="ECO:0007669"/>
    <property type="project" value="TreeGrafter"/>
</dbReference>
<evidence type="ECO:0000256" key="3">
    <source>
        <dbReference type="ARBA" id="ARBA00023125"/>
    </source>
</evidence>
<proteinExistence type="predicted"/>
<evidence type="ECO:0000313" key="8">
    <source>
        <dbReference type="EMBL" id="RDI29305.1"/>
    </source>
</evidence>
<feature type="domain" description="Response regulatory" evidence="6">
    <location>
        <begin position="23"/>
        <end position="138"/>
    </location>
</feature>
<dbReference type="Pfam" id="PF00072">
    <property type="entry name" value="Response_reg"/>
    <property type="match status" value="1"/>
</dbReference>
<dbReference type="SMART" id="SM00448">
    <property type="entry name" value="REC"/>
    <property type="match status" value="1"/>
</dbReference>
<evidence type="ECO:0000259" key="7">
    <source>
        <dbReference type="PROSITE" id="PS51755"/>
    </source>
</evidence>
<evidence type="ECO:0000256" key="2">
    <source>
        <dbReference type="ARBA" id="ARBA00023012"/>
    </source>
</evidence>
<dbReference type="Proteomes" id="UP000255265">
    <property type="component" value="Unassembled WGS sequence"/>
</dbReference>
<sequence>MPRRLGEDMMLDRPEANGREGMRIAVLDDELDQQALISAALTEAGHECHCFDRSADLQPGLRAKEFDLLVLDWDLPNFDIRALLRLVRESFGTSVPVILLTHRCDEADLVEALGAGADGFISKPLRVAELQARAEALMRRARFSVGGDQPQDYGRYRFLPAARQLLMDGQPVELKNREYELALLLFQNLGRLLSRDYLRATIWGSAREDGSRSLDTHISRVRSKLALRPEHGFMLTATYGMGYRLESVDPSEMPPSSLRAFG</sequence>
<dbReference type="GO" id="GO:0006355">
    <property type="term" value="P:regulation of DNA-templated transcription"/>
    <property type="evidence" value="ECO:0007669"/>
    <property type="project" value="InterPro"/>
</dbReference>
<dbReference type="RefSeq" id="WP_342354291.1">
    <property type="nucleotide sequence ID" value="NZ_QQAV01000001.1"/>
</dbReference>
<comment type="caution">
    <text evidence="8">The sequence shown here is derived from an EMBL/GenBank/DDBJ whole genome shotgun (WGS) entry which is preliminary data.</text>
</comment>
<feature type="DNA-binding region" description="OmpR/PhoB-type" evidence="5">
    <location>
        <begin position="148"/>
        <end position="247"/>
    </location>
</feature>
<dbReference type="AlphaFoldDB" id="A0A370FQH7"/>
<feature type="modified residue" description="4-aspartylphosphate" evidence="4">
    <location>
        <position position="72"/>
    </location>
</feature>
<dbReference type="Gene3D" id="3.40.50.2300">
    <property type="match status" value="1"/>
</dbReference>
<accession>A0A370FQH7</accession>
<dbReference type="EMBL" id="QQAV01000001">
    <property type="protein sequence ID" value="RDI29305.1"/>
    <property type="molecule type" value="Genomic_DNA"/>
</dbReference>
<gene>
    <name evidence="8" type="ORF">DFR41_1011061</name>
</gene>
<keyword evidence="9" id="KW-1185">Reference proteome</keyword>
<dbReference type="Gene3D" id="1.10.10.10">
    <property type="entry name" value="Winged helix-like DNA-binding domain superfamily/Winged helix DNA-binding domain"/>
    <property type="match status" value="1"/>
</dbReference>
<name>A0A370FQH7_9BURK</name>
<keyword evidence="1 4" id="KW-0597">Phosphoprotein</keyword>
<protein>
    <submittedName>
        <fullName evidence="8">DNA-binding response OmpR family regulator</fullName>
    </submittedName>
</protein>
<dbReference type="CDD" id="cd00383">
    <property type="entry name" value="trans_reg_C"/>
    <property type="match status" value="1"/>
</dbReference>
<organism evidence="8 9">
    <name type="scientific">Pseudacidovorax intermedius</name>
    <dbReference type="NCBI Taxonomy" id="433924"/>
    <lineage>
        <taxon>Bacteria</taxon>
        <taxon>Pseudomonadati</taxon>
        <taxon>Pseudomonadota</taxon>
        <taxon>Betaproteobacteria</taxon>
        <taxon>Burkholderiales</taxon>
        <taxon>Comamonadaceae</taxon>
        <taxon>Pseudacidovorax</taxon>
    </lineage>
</organism>
<keyword evidence="2" id="KW-0902">Two-component regulatory system</keyword>
<evidence type="ECO:0000256" key="4">
    <source>
        <dbReference type="PROSITE-ProRule" id="PRU00169"/>
    </source>
</evidence>
<dbReference type="PANTHER" id="PTHR48111">
    <property type="entry name" value="REGULATOR OF RPOS"/>
    <property type="match status" value="1"/>
</dbReference>
<evidence type="ECO:0000259" key="6">
    <source>
        <dbReference type="PROSITE" id="PS50110"/>
    </source>
</evidence>
<dbReference type="GO" id="GO:0032993">
    <property type="term" value="C:protein-DNA complex"/>
    <property type="evidence" value="ECO:0007669"/>
    <property type="project" value="TreeGrafter"/>
</dbReference>
<feature type="domain" description="OmpR/PhoB-type" evidence="7">
    <location>
        <begin position="148"/>
        <end position="247"/>
    </location>
</feature>
<evidence type="ECO:0000256" key="1">
    <source>
        <dbReference type="ARBA" id="ARBA00022553"/>
    </source>
</evidence>
<dbReference type="SMART" id="SM00862">
    <property type="entry name" value="Trans_reg_C"/>
    <property type="match status" value="1"/>
</dbReference>
<dbReference type="PROSITE" id="PS50110">
    <property type="entry name" value="RESPONSE_REGULATORY"/>
    <property type="match status" value="1"/>
</dbReference>
<dbReference type="InterPro" id="IPR039420">
    <property type="entry name" value="WalR-like"/>
</dbReference>
<dbReference type="PANTHER" id="PTHR48111:SF40">
    <property type="entry name" value="PHOSPHATE REGULON TRANSCRIPTIONAL REGULATORY PROTEIN PHOB"/>
    <property type="match status" value="1"/>
</dbReference>
<dbReference type="GO" id="GO:0000156">
    <property type="term" value="F:phosphorelay response regulator activity"/>
    <property type="evidence" value="ECO:0007669"/>
    <property type="project" value="TreeGrafter"/>
</dbReference>
<evidence type="ECO:0000313" key="9">
    <source>
        <dbReference type="Proteomes" id="UP000255265"/>
    </source>
</evidence>
<dbReference type="GO" id="GO:0000976">
    <property type="term" value="F:transcription cis-regulatory region binding"/>
    <property type="evidence" value="ECO:0007669"/>
    <property type="project" value="TreeGrafter"/>
</dbReference>
<dbReference type="InterPro" id="IPR011006">
    <property type="entry name" value="CheY-like_superfamily"/>
</dbReference>